<dbReference type="Proteomes" id="UP000799428">
    <property type="component" value="Unassembled WGS sequence"/>
</dbReference>
<evidence type="ECO:0000256" key="1">
    <source>
        <dbReference type="SAM" id="SignalP"/>
    </source>
</evidence>
<reference evidence="2" key="1">
    <citation type="journal article" date="2020" name="Stud. Mycol.">
        <title>101 Dothideomycetes genomes: a test case for predicting lifestyles and emergence of pathogens.</title>
        <authorList>
            <person name="Haridas S."/>
            <person name="Albert R."/>
            <person name="Binder M."/>
            <person name="Bloem J."/>
            <person name="Labutti K."/>
            <person name="Salamov A."/>
            <person name="Andreopoulos B."/>
            <person name="Baker S."/>
            <person name="Barry K."/>
            <person name="Bills G."/>
            <person name="Bluhm B."/>
            <person name="Cannon C."/>
            <person name="Castanera R."/>
            <person name="Culley D."/>
            <person name="Daum C."/>
            <person name="Ezra D."/>
            <person name="Gonzalez J."/>
            <person name="Henrissat B."/>
            <person name="Kuo A."/>
            <person name="Liang C."/>
            <person name="Lipzen A."/>
            <person name="Lutzoni F."/>
            <person name="Magnuson J."/>
            <person name="Mondo S."/>
            <person name="Nolan M."/>
            <person name="Ohm R."/>
            <person name="Pangilinan J."/>
            <person name="Park H.-J."/>
            <person name="Ramirez L."/>
            <person name="Alfaro M."/>
            <person name="Sun H."/>
            <person name="Tritt A."/>
            <person name="Yoshinaga Y."/>
            <person name="Zwiers L.-H."/>
            <person name="Turgeon B."/>
            <person name="Goodwin S."/>
            <person name="Spatafora J."/>
            <person name="Crous P."/>
            <person name="Grigoriev I."/>
        </authorList>
    </citation>
    <scope>NUCLEOTIDE SEQUENCE</scope>
    <source>
        <strain evidence="2">CBS 279.74</strain>
    </source>
</reference>
<feature type="chain" id="PRO_5026209313" evidence="1">
    <location>
        <begin position="19"/>
        <end position="358"/>
    </location>
</feature>
<accession>A0A6G1KBM6</accession>
<gene>
    <name evidence="2" type="ORF">K504DRAFT_502549</name>
</gene>
<keyword evidence="1" id="KW-0732">Signal</keyword>
<sequence>MVSAWVILTLCKLGGALGHPRTISLERFATLVISSQIMASGQVARSQHVLSLEQPFEVARNAYNQLAACGIPPFPNPVENGSPHPYSRAYTPANSLIEHLDQGQRKQGTGPSRGYKATLSLVNSHGIELGGRQPSTRGAKFDGEQEFVILSTGLKKWNSDNGDQGVLSILGTKEADRFHDLDGSSAVFSHFRPPASTSTCSPDAERWETKRCALRTTGNFKDHIAPLVLQWTALRRLLDLGCFNSMPDSLQCHDADSKIAEGCVLNIIGPFDDYAANFMPPWTVPNQSRRHDLCLNTRPSLHVDLQPLSRLLGDRERMCLDLYGISAITVSARVALMQARWNCRPLNTHPRLYIDRNP</sequence>
<protein>
    <submittedName>
        <fullName evidence="2">Uncharacterized protein</fullName>
    </submittedName>
</protein>
<feature type="signal peptide" evidence="1">
    <location>
        <begin position="1"/>
        <end position="18"/>
    </location>
</feature>
<proteinExistence type="predicted"/>
<name>A0A6G1KBM6_9PLEO</name>
<dbReference type="AlphaFoldDB" id="A0A6G1KBM6"/>
<evidence type="ECO:0000313" key="3">
    <source>
        <dbReference type="Proteomes" id="UP000799428"/>
    </source>
</evidence>
<evidence type="ECO:0000313" key="2">
    <source>
        <dbReference type="EMBL" id="KAF2709841.1"/>
    </source>
</evidence>
<dbReference type="EMBL" id="MU005770">
    <property type="protein sequence ID" value="KAF2709841.1"/>
    <property type="molecule type" value="Genomic_DNA"/>
</dbReference>
<organism evidence="2 3">
    <name type="scientific">Pleomassaria siparia CBS 279.74</name>
    <dbReference type="NCBI Taxonomy" id="1314801"/>
    <lineage>
        <taxon>Eukaryota</taxon>
        <taxon>Fungi</taxon>
        <taxon>Dikarya</taxon>
        <taxon>Ascomycota</taxon>
        <taxon>Pezizomycotina</taxon>
        <taxon>Dothideomycetes</taxon>
        <taxon>Pleosporomycetidae</taxon>
        <taxon>Pleosporales</taxon>
        <taxon>Pleomassariaceae</taxon>
        <taxon>Pleomassaria</taxon>
    </lineage>
</organism>
<keyword evidence="3" id="KW-1185">Reference proteome</keyword>